<keyword evidence="4" id="KW-0963">Cytoplasm</keyword>
<feature type="region of interest" description="Disordered" evidence="9">
    <location>
        <begin position="476"/>
        <end position="588"/>
    </location>
</feature>
<feature type="compositionally biased region" description="Polar residues" evidence="9">
    <location>
        <begin position="749"/>
        <end position="759"/>
    </location>
</feature>
<evidence type="ECO:0000313" key="13">
    <source>
        <dbReference type="EMBL" id="BES97467.1"/>
    </source>
</evidence>
<proteinExistence type="inferred from homology"/>
<feature type="region of interest" description="Disordered" evidence="9">
    <location>
        <begin position="252"/>
        <end position="272"/>
    </location>
</feature>
<dbReference type="Pfam" id="PF23040">
    <property type="entry name" value="PH_SSH1-like_1st"/>
    <property type="match status" value="1"/>
</dbReference>
<comment type="catalytic activity">
    <reaction evidence="8">
        <text>O-phospho-L-threonyl-[protein] + H2O = L-threonyl-[protein] + phosphate</text>
        <dbReference type="Rhea" id="RHEA:47004"/>
        <dbReference type="Rhea" id="RHEA-COMP:11060"/>
        <dbReference type="Rhea" id="RHEA-COMP:11605"/>
        <dbReference type="ChEBI" id="CHEBI:15377"/>
        <dbReference type="ChEBI" id="CHEBI:30013"/>
        <dbReference type="ChEBI" id="CHEBI:43474"/>
        <dbReference type="ChEBI" id="CHEBI:61977"/>
        <dbReference type="EC" id="3.1.3.16"/>
    </reaction>
</comment>
<dbReference type="InterPro" id="IPR029021">
    <property type="entry name" value="Prot-tyrosine_phosphatase-like"/>
</dbReference>
<comment type="similarity">
    <text evidence="2">Belongs to the protein-tyrosine phosphatase family.</text>
</comment>
<evidence type="ECO:0000256" key="1">
    <source>
        <dbReference type="ARBA" id="ARBA00004245"/>
    </source>
</evidence>
<organism evidence="13 14">
    <name type="scientific">Nesidiocoris tenuis</name>
    <dbReference type="NCBI Taxonomy" id="355587"/>
    <lineage>
        <taxon>Eukaryota</taxon>
        <taxon>Metazoa</taxon>
        <taxon>Ecdysozoa</taxon>
        <taxon>Arthropoda</taxon>
        <taxon>Hexapoda</taxon>
        <taxon>Insecta</taxon>
        <taxon>Pterygota</taxon>
        <taxon>Neoptera</taxon>
        <taxon>Paraneoptera</taxon>
        <taxon>Hemiptera</taxon>
        <taxon>Heteroptera</taxon>
        <taxon>Panheteroptera</taxon>
        <taxon>Cimicomorpha</taxon>
        <taxon>Miridae</taxon>
        <taxon>Dicyphina</taxon>
        <taxon>Nesidiocoris</taxon>
    </lineage>
</organism>
<comment type="subcellular location">
    <subcellularLocation>
        <location evidence="1">Cytoplasm</location>
        <location evidence="1">Cytoskeleton</location>
    </subcellularLocation>
</comment>
<dbReference type="InterPro" id="IPR043587">
    <property type="entry name" value="Phosphatase_SSH-like"/>
</dbReference>
<dbReference type="InterPro" id="IPR020422">
    <property type="entry name" value="TYR_PHOSPHATASE_DUAL_dom"/>
</dbReference>
<name>A0ABN7AZ89_9HEMI</name>
<dbReference type="InterPro" id="IPR043588">
    <property type="entry name" value="SSH-N"/>
</dbReference>
<feature type="compositionally biased region" description="Gly residues" evidence="9">
    <location>
        <begin position="737"/>
        <end position="748"/>
    </location>
</feature>
<accession>A0ABN7AZ89</accession>
<feature type="region of interest" description="Disordered" evidence="9">
    <location>
        <begin position="713"/>
        <end position="851"/>
    </location>
</feature>
<feature type="compositionally biased region" description="Basic and acidic residues" evidence="9">
    <location>
        <begin position="713"/>
        <end position="723"/>
    </location>
</feature>
<dbReference type="InterPro" id="IPR014876">
    <property type="entry name" value="DEK_C"/>
</dbReference>
<evidence type="ECO:0000256" key="8">
    <source>
        <dbReference type="ARBA" id="ARBA00048336"/>
    </source>
</evidence>
<dbReference type="SUPFAM" id="SSF52799">
    <property type="entry name" value="(Phosphotyrosine protein) phosphatases II"/>
    <property type="match status" value="1"/>
</dbReference>
<dbReference type="EC" id="3.1.3.16" evidence="3"/>
<evidence type="ECO:0000256" key="7">
    <source>
        <dbReference type="ARBA" id="ARBA00023212"/>
    </source>
</evidence>
<keyword evidence="6" id="KW-0904">Protein phosphatase</keyword>
<dbReference type="InterPro" id="IPR000387">
    <property type="entry name" value="Tyr_Pase_dom"/>
</dbReference>
<dbReference type="Gene3D" id="3.90.190.10">
    <property type="entry name" value="Protein tyrosine phosphatase superfamily"/>
    <property type="match status" value="1"/>
</dbReference>
<reference evidence="13 14" key="1">
    <citation type="submission" date="2023-09" db="EMBL/GenBank/DDBJ databases">
        <title>Nesidiocoris tenuis whole genome shotgun sequence.</title>
        <authorList>
            <person name="Shibata T."/>
            <person name="Shimoda M."/>
            <person name="Kobayashi T."/>
            <person name="Uehara T."/>
        </authorList>
    </citation>
    <scope>NUCLEOTIDE SEQUENCE [LARGE SCALE GENOMIC DNA]</scope>
    <source>
        <strain evidence="13 14">Japan</strain>
    </source>
</reference>
<dbReference type="SMART" id="SM00195">
    <property type="entry name" value="DSPc"/>
    <property type="match status" value="1"/>
</dbReference>
<evidence type="ECO:0000259" key="11">
    <source>
        <dbReference type="PROSITE" id="PS50056"/>
    </source>
</evidence>
<feature type="domain" description="Tyrosine-protein phosphatase" evidence="10">
    <location>
        <begin position="330"/>
        <end position="471"/>
    </location>
</feature>
<evidence type="ECO:0000256" key="4">
    <source>
        <dbReference type="ARBA" id="ARBA00022490"/>
    </source>
</evidence>
<dbReference type="PROSITE" id="PS00383">
    <property type="entry name" value="TYR_PHOSPHATASE_1"/>
    <property type="match status" value="1"/>
</dbReference>
<evidence type="ECO:0000256" key="2">
    <source>
        <dbReference type="ARBA" id="ARBA00009580"/>
    </source>
</evidence>
<evidence type="ECO:0000256" key="9">
    <source>
        <dbReference type="SAM" id="MobiDB-lite"/>
    </source>
</evidence>
<evidence type="ECO:0000256" key="6">
    <source>
        <dbReference type="ARBA" id="ARBA00022912"/>
    </source>
</evidence>
<dbReference type="PROSITE" id="PS51998">
    <property type="entry name" value="DEK_C"/>
    <property type="match status" value="1"/>
</dbReference>
<feature type="domain" description="Tyrosine specific protein phosphatases" evidence="11">
    <location>
        <begin position="392"/>
        <end position="449"/>
    </location>
</feature>
<dbReference type="PROSITE" id="PS50056">
    <property type="entry name" value="TYR_PHOSPHATASE_2"/>
    <property type="match status" value="1"/>
</dbReference>
<dbReference type="EMBL" id="AP028916">
    <property type="protein sequence ID" value="BES97467.1"/>
    <property type="molecule type" value="Genomic_DNA"/>
</dbReference>
<dbReference type="PANTHER" id="PTHR45864:SF2">
    <property type="entry name" value="PROTEIN PHOSPHATASE SLINGSHOT"/>
    <property type="match status" value="1"/>
</dbReference>
<feature type="compositionally biased region" description="Polar residues" evidence="9">
    <location>
        <begin position="544"/>
        <end position="558"/>
    </location>
</feature>
<feature type="compositionally biased region" description="Polar residues" evidence="9">
    <location>
        <begin position="766"/>
        <end position="783"/>
    </location>
</feature>
<feature type="domain" description="DEK-C" evidence="12">
    <location>
        <begin position="271"/>
        <end position="326"/>
    </location>
</feature>
<evidence type="ECO:0000256" key="3">
    <source>
        <dbReference type="ARBA" id="ARBA00013081"/>
    </source>
</evidence>
<evidence type="ECO:0000313" key="14">
    <source>
        <dbReference type="Proteomes" id="UP001307889"/>
    </source>
</evidence>
<dbReference type="SUPFAM" id="SSF109715">
    <property type="entry name" value="DEK C-terminal domain"/>
    <property type="match status" value="1"/>
</dbReference>
<dbReference type="Proteomes" id="UP001307889">
    <property type="component" value="Chromosome 8"/>
</dbReference>
<evidence type="ECO:0000256" key="5">
    <source>
        <dbReference type="ARBA" id="ARBA00022801"/>
    </source>
</evidence>
<protein>
    <recommendedName>
        <fullName evidence="3">protein-serine/threonine phosphatase</fullName>
        <ecNumber evidence="3">3.1.3.16</ecNumber>
    </recommendedName>
</protein>
<dbReference type="Gene3D" id="1.10.10.60">
    <property type="entry name" value="Homeodomain-like"/>
    <property type="match status" value="1"/>
</dbReference>
<dbReference type="Pfam" id="PF00782">
    <property type="entry name" value="DSPc"/>
    <property type="match status" value="1"/>
</dbReference>
<sequence length="931" mass="102239">MATVSSSVPEFFKFDRISLLKVQLFMHDRDCYWAFSSFQRNVSTDSGAGGSLDEDDSAKNGRSLSECYFAGKGAAVVLPHNDRLPPSPAVPALPSNGSDIQYHLQSMFYLLRPEETLKMAVKLESVHPGRTRYLVVVSRMGRGGTEESCLLGIDCNLSTTVGLVLKVLADTAITLDGDGGFSVCVYGRQHIFKPVSVQAMWSALQTLHKVSGKAREHNYFLGGLTHDWVSYYEGCITSDRSCLNEWHAMDSLESRRPPSPDSVRHKPTEREETERVIRSALKEIMMSVDLDEVTSKQVRARLEESLDVDLGEFKSFIDEEMLVILGQMDEATEIFPHVYLGSEWNASNLEELHKNGVCHILNVTREIDNFFPGTFDYLNVRVYDDEKTDLLKHWDNTFKYITNAKKAGSKVLVHCKMGISRSASVVIAYAMKAYSWDLKKALTYVQNKRQCIKPNSSFISQLETYQGILDAMKNREKLQRSKSETNLKTSKAGGRVKGSCASETESEGGRSVSEGEGDRENGEERLPPLHGLCRPKSWSPDHVTASNIFTRPPSNGSLMSLDKEEPSDDVEMERCESPAPAPPPPPPLPPLLVPEARNYNLNVRMPCGNGLAYSVSQNKILHLPCTQSPENGLSSVKHRVSALESQKSAPAPPRIDRKGLVLNLTTQFEDDRTKEAPAGTVAVPAAAVTTTTTAVTGKKKDVFSSTLDRLFEKEETTTGHEVSRQSSWSSVDSGMTAGEGGGGFGGGVSRQSSWGSGDNRQGAVPSRNSSWGSYDTRLPTVTPTVAEGRPPPPEIGKVKNLKKEFEAKSTSGAPKATPERDENNGDSAQSLPSSPISDRPERPSPSGSLEELSVRKLVGRYEKPPQVPTASTVFPPRRPPLVPVVKAIPPSPQVIVSSVLAKAQHKKLQQGKTHPLARLTRHHPNPVYNTM</sequence>
<feature type="compositionally biased region" description="Pro residues" evidence="9">
    <location>
        <begin position="579"/>
        <end position="588"/>
    </location>
</feature>
<feature type="compositionally biased region" description="Basic and acidic residues" evidence="9">
    <location>
        <begin position="516"/>
        <end position="527"/>
    </location>
</feature>
<keyword evidence="14" id="KW-1185">Reference proteome</keyword>
<evidence type="ECO:0000259" key="12">
    <source>
        <dbReference type="PROSITE" id="PS51998"/>
    </source>
</evidence>
<dbReference type="PROSITE" id="PS50054">
    <property type="entry name" value="TYR_PHOSPHATASE_DUAL"/>
    <property type="match status" value="1"/>
</dbReference>
<dbReference type="CDD" id="cd11652">
    <property type="entry name" value="SSH-N"/>
    <property type="match status" value="1"/>
</dbReference>
<feature type="compositionally biased region" description="Basic and acidic residues" evidence="9">
    <location>
        <begin position="476"/>
        <end position="485"/>
    </location>
</feature>
<keyword evidence="5" id="KW-0378">Hydrolase</keyword>
<feature type="compositionally biased region" description="Low complexity" evidence="9">
    <location>
        <begin position="724"/>
        <end position="733"/>
    </location>
</feature>
<keyword evidence="7" id="KW-0206">Cytoskeleton</keyword>
<gene>
    <name evidence="13" type="ORF">NTJ_10281</name>
</gene>
<feature type="compositionally biased region" description="Polar residues" evidence="9">
    <location>
        <begin position="825"/>
        <end position="836"/>
    </location>
</feature>
<dbReference type="PANTHER" id="PTHR45864">
    <property type="entry name" value="SLINGSHOT PROTEIN PHOSPHATASE HOMOLOG"/>
    <property type="match status" value="1"/>
</dbReference>
<evidence type="ECO:0000259" key="10">
    <source>
        <dbReference type="PROSITE" id="PS50054"/>
    </source>
</evidence>
<dbReference type="Pfam" id="PF08766">
    <property type="entry name" value="DEK_C"/>
    <property type="match status" value="1"/>
</dbReference>
<dbReference type="InterPro" id="IPR016130">
    <property type="entry name" value="Tyr_Pase_AS"/>
</dbReference>
<dbReference type="InterPro" id="IPR000340">
    <property type="entry name" value="Dual-sp_phosphatase_cat-dom"/>
</dbReference>